<keyword evidence="3" id="KW-1185">Reference proteome</keyword>
<protein>
    <submittedName>
        <fullName evidence="1">Uncharacterized protein</fullName>
    </submittedName>
</protein>
<dbReference type="Proteomes" id="UP000473470">
    <property type="component" value="Unassembled WGS sequence"/>
</dbReference>
<dbReference type="Proteomes" id="UP000281098">
    <property type="component" value="Unassembled WGS sequence"/>
</dbReference>
<reference evidence="1 4" key="2">
    <citation type="submission" date="2019-09" db="EMBL/GenBank/DDBJ databases">
        <title>Draft genome sequences of 48 bacterial type strains from the CCUG.</title>
        <authorList>
            <person name="Tunovic T."/>
            <person name="Pineiro-Iglesias B."/>
            <person name="Unosson C."/>
            <person name="Inganas E."/>
            <person name="Ohlen M."/>
            <person name="Cardew S."/>
            <person name="Jensie-Markopoulos S."/>
            <person name="Salva-Serra F."/>
            <person name="Jaen-Luchoro D."/>
            <person name="Karlsson R."/>
            <person name="Svensson-Stadler L."/>
            <person name="Chun J."/>
            <person name="Moore E."/>
        </authorList>
    </citation>
    <scope>NUCLEOTIDE SEQUENCE [LARGE SCALE GENOMIC DNA]</scope>
    <source>
        <strain evidence="1 4">CCUG 65686</strain>
    </source>
</reference>
<dbReference type="EMBL" id="QTPM01000027">
    <property type="protein sequence ID" value="RQY89184.1"/>
    <property type="molecule type" value="Genomic_DNA"/>
</dbReference>
<evidence type="ECO:0000313" key="2">
    <source>
        <dbReference type="EMBL" id="RQY89184.1"/>
    </source>
</evidence>
<evidence type="ECO:0000313" key="1">
    <source>
        <dbReference type="EMBL" id="KAB0639311.1"/>
    </source>
</evidence>
<dbReference type="GeneID" id="93057217"/>
<organism evidence="1 4">
    <name type="scientific">Burkholderia stagnalis</name>
    <dbReference type="NCBI Taxonomy" id="1503054"/>
    <lineage>
        <taxon>Bacteria</taxon>
        <taxon>Pseudomonadati</taxon>
        <taxon>Pseudomonadota</taxon>
        <taxon>Betaproteobacteria</taxon>
        <taxon>Burkholderiales</taxon>
        <taxon>Burkholderiaceae</taxon>
        <taxon>Burkholderia</taxon>
        <taxon>Burkholderia cepacia complex</taxon>
    </lineage>
</organism>
<dbReference type="AlphaFoldDB" id="A0A6L3MZZ3"/>
<dbReference type="RefSeq" id="WP_081063178.1">
    <property type="nucleotide sequence ID" value="NZ_CABVPM010000053.1"/>
</dbReference>
<evidence type="ECO:0000313" key="3">
    <source>
        <dbReference type="Proteomes" id="UP000281098"/>
    </source>
</evidence>
<dbReference type="EMBL" id="VZOK01000010">
    <property type="protein sequence ID" value="KAB0639311.1"/>
    <property type="molecule type" value="Genomic_DNA"/>
</dbReference>
<gene>
    <name evidence="2" type="ORF">DF017_20985</name>
    <name evidence="1" type="ORF">F7R25_08620</name>
</gene>
<accession>A0A6L3MZZ3</accession>
<dbReference type="SUPFAM" id="SSF53850">
    <property type="entry name" value="Periplasmic binding protein-like II"/>
    <property type="match status" value="1"/>
</dbReference>
<proteinExistence type="predicted"/>
<name>A0A6L3MZZ3_9BURK</name>
<evidence type="ECO:0000313" key="4">
    <source>
        <dbReference type="Proteomes" id="UP000473470"/>
    </source>
</evidence>
<reference evidence="2 3" key="1">
    <citation type="submission" date="2018-08" db="EMBL/GenBank/DDBJ databases">
        <title>Comparative analysis of Burkholderia isolates from Puerto Rico.</title>
        <authorList>
            <person name="Hall C."/>
            <person name="Sahl J."/>
            <person name="Wagner D."/>
        </authorList>
    </citation>
    <scope>NUCLEOTIDE SEQUENCE [LARGE SCALE GENOMIC DNA]</scope>
    <source>
        <strain evidence="2 3">Bp8966</strain>
    </source>
</reference>
<sequence length="72" mass="8002">MDDAAIGGFLAMEAIKRHDLVAPFRIALPMPFPYFICRKQAVADSAATRQFLDWLIEEAEQAGRDIAAMFGD</sequence>
<comment type="caution">
    <text evidence="1">The sequence shown here is derived from an EMBL/GenBank/DDBJ whole genome shotgun (WGS) entry which is preliminary data.</text>
</comment>